<evidence type="ECO:0000256" key="3">
    <source>
        <dbReference type="ARBA" id="ARBA00022840"/>
    </source>
</evidence>
<evidence type="ECO:0000256" key="4">
    <source>
        <dbReference type="ARBA" id="ARBA00023186"/>
    </source>
</evidence>
<proteinExistence type="inferred from homology"/>
<dbReference type="SUPFAM" id="SSF100920">
    <property type="entry name" value="Heat shock protein 70kD (HSP70), peptide-binding domain"/>
    <property type="match status" value="1"/>
</dbReference>
<comment type="caution">
    <text evidence="6">The sequence shown here is derived from an EMBL/GenBank/DDBJ whole genome shotgun (WGS) entry which is preliminary data.</text>
</comment>
<gene>
    <name evidence="6" type="ORF">VU01_10219</name>
</gene>
<dbReference type="Pfam" id="PF00012">
    <property type="entry name" value="HSP70"/>
    <property type="match status" value="1"/>
</dbReference>
<organism evidence="6 7">
    <name type="scientific">Candidatus Electrothrix marina</name>
    <dbReference type="NCBI Taxonomy" id="1859130"/>
    <lineage>
        <taxon>Bacteria</taxon>
        <taxon>Pseudomonadati</taxon>
        <taxon>Thermodesulfobacteriota</taxon>
        <taxon>Desulfobulbia</taxon>
        <taxon>Desulfobulbales</taxon>
        <taxon>Desulfobulbaceae</taxon>
        <taxon>Candidatus Electrothrix</taxon>
    </lineage>
</organism>
<evidence type="ECO:0000313" key="7">
    <source>
        <dbReference type="Proteomes" id="UP000288892"/>
    </source>
</evidence>
<accession>A0A444JH15</accession>
<comment type="similarity">
    <text evidence="1 5">Belongs to the heat shock protein 70 family.</text>
</comment>
<dbReference type="Gene3D" id="3.90.640.10">
    <property type="entry name" value="Actin, Chain A, domain 4"/>
    <property type="match status" value="1"/>
</dbReference>
<dbReference type="InterPro" id="IPR043129">
    <property type="entry name" value="ATPase_NBD"/>
</dbReference>
<dbReference type="PANTHER" id="PTHR19375">
    <property type="entry name" value="HEAT SHOCK PROTEIN 70KDA"/>
    <property type="match status" value="1"/>
</dbReference>
<dbReference type="FunFam" id="3.90.640.10:FF:000003">
    <property type="entry name" value="Molecular chaperone DnaK"/>
    <property type="match status" value="1"/>
</dbReference>
<dbReference type="PROSITE" id="PS00329">
    <property type="entry name" value="HSP70_2"/>
    <property type="match status" value="1"/>
</dbReference>
<dbReference type="InterPro" id="IPR013126">
    <property type="entry name" value="Hsp_70_fam"/>
</dbReference>
<dbReference type="AlphaFoldDB" id="A0A444JH15"/>
<name>A0A444JH15_9BACT</name>
<keyword evidence="3 5" id="KW-0067">ATP-binding</keyword>
<evidence type="ECO:0000256" key="2">
    <source>
        <dbReference type="ARBA" id="ARBA00022741"/>
    </source>
</evidence>
<dbReference type="EMBL" id="MTKS01000021">
    <property type="protein sequence ID" value="RWX52307.1"/>
    <property type="molecule type" value="Genomic_DNA"/>
</dbReference>
<dbReference type="CDD" id="cd24029">
    <property type="entry name" value="ASKHA_NBD_HSP70_DnaK_HscA_HscC"/>
    <property type="match status" value="1"/>
</dbReference>
<protein>
    <submittedName>
        <fullName evidence="6">Molecular chaperone DnaK</fullName>
    </submittedName>
</protein>
<evidence type="ECO:0000256" key="5">
    <source>
        <dbReference type="RuleBase" id="RU003322"/>
    </source>
</evidence>
<dbReference type="InterPro" id="IPR018181">
    <property type="entry name" value="Heat_shock_70_CS"/>
</dbReference>
<dbReference type="PROSITE" id="PS00297">
    <property type="entry name" value="HSP70_1"/>
    <property type="match status" value="1"/>
</dbReference>
<dbReference type="GO" id="GO:0005524">
    <property type="term" value="F:ATP binding"/>
    <property type="evidence" value="ECO:0007669"/>
    <property type="project" value="UniProtKB-KW"/>
</dbReference>
<keyword evidence="2 5" id="KW-0547">Nucleotide-binding</keyword>
<evidence type="ECO:0000256" key="1">
    <source>
        <dbReference type="ARBA" id="ARBA00007381"/>
    </source>
</evidence>
<keyword evidence="7" id="KW-1185">Reference proteome</keyword>
<dbReference type="PRINTS" id="PR00301">
    <property type="entry name" value="HEATSHOCK70"/>
</dbReference>
<evidence type="ECO:0000313" key="6">
    <source>
        <dbReference type="EMBL" id="RWX52307.1"/>
    </source>
</evidence>
<reference evidence="6 7" key="1">
    <citation type="submission" date="2017-01" db="EMBL/GenBank/DDBJ databases">
        <title>The cable genome- insights into the physiology and evolution of filamentous bacteria capable of sulfide oxidation via long distance electron transfer.</title>
        <authorList>
            <person name="Schreiber L."/>
            <person name="Bjerg J.T."/>
            <person name="Boggild A."/>
            <person name="Van De Vossenberg J."/>
            <person name="Meysman F."/>
            <person name="Nielsen L.P."/>
            <person name="Schramm A."/>
            <person name="Kjeldsen K.U."/>
        </authorList>
    </citation>
    <scope>NUCLEOTIDE SEQUENCE [LARGE SCALE GENOMIC DNA]</scope>
    <source>
        <strain evidence="6">A5</strain>
    </source>
</reference>
<dbReference type="Proteomes" id="UP000288892">
    <property type="component" value="Unassembled WGS sequence"/>
</dbReference>
<dbReference type="Gene3D" id="3.30.420.40">
    <property type="match status" value="2"/>
</dbReference>
<sequence length="767" mass="85751">MKKSIGIDLGTTNSVVAVKKVSTEVLKNAEGEYITPSCVMVKKRLMRKPEFIVGRDALEWIRQEPENTITAVKRLIGRNFHEKEVQELISKQSHPYQLSTHSRGSANSLAIQIGGREFTPEEISAKILAKLKADAEAALGDEVDAAVITVPAYFNDKQKHGTRTAAALAGLKVRRLLPEPTAAAISFGVDKISGNDGRTVLVFDFGGGTLDLSILTISGGRIIEMGKGGDMWLGGEDIDQLLINYVLEETARDEGIADIRALIAQQKPARKNKFLAELKTAVERAKIALSDQEETCVEILGVLLDQDGDPLDVEVELPRGRFEGMMIPLLKSMLGLVRGVIADVHFTEDLIDNVLLVGGSSRIPCVIKAVKEEFGQEKVLLHERPMLAVAEGAAILSHRLADTVECPQCTRNTAQNATTCSHCGFDLERHTVEHGVVEIVHAAAHDYYIKLENDQRFLMVEKNTPLPCSSTEVFQLVDAEQELVHMKFYNVVNRKEQGIGDLWLGIDQDKEQEKVEKEEEGAARKPLLPSRIEITLDIDENNLVSVNAALLNHPEVALSRTLSRGKADEKLFLELEQALSDADKEQYSTYTVIDLQNRARSIIGSINGVVDPKNDRVDEKRYEQARKQIHKAIKIAANEEAPLTQLYYAESMLDDYAVLIEPRVQDQLRDKIERLRQVDENGSYEETMRASAALSAALDDKRLAQVNTLMQIENASEICFKTDPGKAKNFCGSFPRFWRPLKNRMALWRRSCMPFCRRWMKFWKIMP</sequence>
<dbReference type="SUPFAM" id="SSF53067">
    <property type="entry name" value="Actin-like ATPase domain"/>
    <property type="match status" value="2"/>
</dbReference>
<keyword evidence="4" id="KW-0143">Chaperone</keyword>
<dbReference type="PROSITE" id="PS01036">
    <property type="entry name" value="HSP70_3"/>
    <property type="match status" value="1"/>
</dbReference>
<dbReference type="Gene3D" id="2.60.34.10">
    <property type="entry name" value="Substrate Binding Domain Of DNAk, Chain A, domain 1"/>
    <property type="match status" value="1"/>
</dbReference>
<dbReference type="InterPro" id="IPR029047">
    <property type="entry name" value="HSP70_peptide-bd_sf"/>
</dbReference>
<dbReference type="GO" id="GO:0140662">
    <property type="term" value="F:ATP-dependent protein folding chaperone"/>
    <property type="evidence" value="ECO:0007669"/>
    <property type="project" value="InterPro"/>
</dbReference>